<keyword evidence="2" id="KW-0472">Membrane</keyword>
<organism evidence="3 4">
    <name type="scientific">Aeromicrobium erythreum</name>
    <dbReference type="NCBI Taxonomy" id="2041"/>
    <lineage>
        <taxon>Bacteria</taxon>
        <taxon>Bacillati</taxon>
        <taxon>Actinomycetota</taxon>
        <taxon>Actinomycetes</taxon>
        <taxon>Propionibacteriales</taxon>
        <taxon>Nocardioidaceae</taxon>
        <taxon>Aeromicrobium</taxon>
    </lineage>
</organism>
<evidence type="ECO:0000256" key="1">
    <source>
        <dbReference type="SAM" id="MobiDB-lite"/>
    </source>
</evidence>
<dbReference type="KEGG" id="aer:AERYTH_15020"/>
<proteinExistence type="predicted"/>
<dbReference type="PATRIC" id="fig|2041.4.peg.3137"/>
<dbReference type="InterPro" id="IPR007795">
    <property type="entry name" value="T7SS_EccB"/>
</dbReference>
<keyword evidence="2" id="KW-0812">Transmembrane</keyword>
<evidence type="ECO:0000256" key="2">
    <source>
        <dbReference type="SAM" id="Phobius"/>
    </source>
</evidence>
<feature type="region of interest" description="Disordered" evidence="1">
    <location>
        <begin position="309"/>
        <end position="329"/>
    </location>
</feature>
<dbReference type="GO" id="GO:0005576">
    <property type="term" value="C:extracellular region"/>
    <property type="evidence" value="ECO:0007669"/>
    <property type="project" value="TreeGrafter"/>
</dbReference>
<reference evidence="3 4" key="1">
    <citation type="journal article" date="1991" name="Int. J. Syst. Bacteriol.">
        <title>Description of the erythromycin-producing bacterium Arthrobacter sp. strain NRRL B-3381 as Aeromicrobium erythreum gen. nov., sp. nov.</title>
        <authorList>
            <person name="Miller E.S."/>
            <person name="Woese C.R."/>
            <person name="Brenner S."/>
        </authorList>
    </citation>
    <scope>NUCLEOTIDE SEQUENCE [LARGE SCALE GENOMIC DNA]</scope>
    <source>
        <strain evidence="3 4">AR18</strain>
    </source>
</reference>
<dbReference type="NCBIfam" id="TIGR03919">
    <property type="entry name" value="T7SS_EccB"/>
    <property type="match status" value="1"/>
</dbReference>
<sequence>MASKRDLVEAHSFNRRRLVTAFLSGAPGGREVEPVRYGRTLAGGIVLAALLVAGAAVAGVLKPAVGDGWRENGLVIAKDSGSRFVQYEGTLFPVINITSARLALAGQDQVKVSYVPDDVLVDEPKSQPVGIPGAPDYLTPASLLVQDRWSACTNEQGGLTVDVSDTPGTRRSSQDSLLARDTKDRLWLVSGSRRYAVPAGRLGQSVLRGVGVGQDDPFAASDAWLQLVPEGTSLAPLTVPGSGSRFSGSTGVAGLDVVGTPVSVDGTGYVLGRRGLVQLSDFAYAVYTATSRLPEQQVDVGDVQSVPAQSASGVVPGDWPTELPDQSDDRRPCLQLVAGEDGATSTPVLAEATRDEARATGAQRLVRVEQGRGALVRSTTRSRASTNDTTFLVDSRGTRFAIGPKDQVPTVLRALGYESVEPIATPRAWVELFSSGPELSLAAAVQAADGAKQ</sequence>
<evidence type="ECO:0000313" key="3">
    <source>
        <dbReference type="EMBL" id="ALX05918.1"/>
    </source>
</evidence>
<protein>
    <recommendedName>
        <fullName evidence="5">Type VII secretion protein EccB</fullName>
    </recommendedName>
</protein>
<gene>
    <name evidence="3" type="ORF">AERYTH_15020</name>
</gene>
<dbReference type="Proteomes" id="UP000067689">
    <property type="component" value="Chromosome"/>
</dbReference>
<dbReference type="AlphaFoldDB" id="A0A0U4CDG5"/>
<name>A0A0U4CDG5_9ACTN</name>
<dbReference type="OrthoDB" id="3847604at2"/>
<evidence type="ECO:0008006" key="5">
    <source>
        <dbReference type="Google" id="ProtNLM"/>
    </source>
</evidence>
<keyword evidence="2" id="KW-1133">Transmembrane helix</keyword>
<dbReference type="Gene3D" id="3.30.2390.20">
    <property type="entry name" value="Type VII secretion system EccB, repeat 1 domain"/>
    <property type="match status" value="1"/>
</dbReference>
<keyword evidence="4" id="KW-1185">Reference proteome</keyword>
<dbReference type="RefSeq" id="WP_067860365.1">
    <property type="nucleotide sequence ID" value="NZ_CP011502.1"/>
</dbReference>
<dbReference type="PANTHER" id="PTHR40765:SF2">
    <property type="entry name" value="ESX-2 SECRETION SYSTEM ATPASE ECCB2"/>
    <property type="match status" value="1"/>
</dbReference>
<dbReference type="Pfam" id="PF05108">
    <property type="entry name" value="T7SS_ESX1_EccB"/>
    <property type="match status" value="1"/>
</dbReference>
<dbReference type="EMBL" id="CP011502">
    <property type="protein sequence ID" value="ALX05918.1"/>
    <property type="molecule type" value="Genomic_DNA"/>
</dbReference>
<dbReference type="STRING" id="2041.AERYTH_15020"/>
<evidence type="ECO:0000313" key="4">
    <source>
        <dbReference type="Proteomes" id="UP000067689"/>
    </source>
</evidence>
<dbReference type="PANTHER" id="PTHR40765">
    <property type="entry name" value="ESX-2 SECRETION SYSTEM ATPASE ECCB2"/>
    <property type="match status" value="1"/>
</dbReference>
<dbReference type="InterPro" id="IPR044857">
    <property type="entry name" value="T7SS_EccB_R1"/>
</dbReference>
<accession>A0A0U4CDG5</accession>
<feature type="transmembrane region" description="Helical" evidence="2">
    <location>
        <begin position="41"/>
        <end position="61"/>
    </location>
</feature>